<reference evidence="3" key="1">
    <citation type="submission" date="2017-05" db="EMBL/GenBank/DDBJ databases">
        <title>Streptomyces olivochromogenes NBRC 3561 whole genome shotgun sequence.</title>
        <authorList>
            <person name="Dohra H."/>
            <person name="Kodani S."/>
        </authorList>
    </citation>
    <scope>NUCLEOTIDE SEQUENCE [LARGE SCALE GENOMIC DNA]</scope>
    <source>
        <strain evidence="3">NBRC 3561</strain>
    </source>
</reference>
<keyword evidence="3" id="KW-1185">Reference proteome</keyword>
<dbReference type="STRING" id="1963.AQJ27_04525"/>
<protein>
    <submittedName>
        <fullName evidence="2">Uncharacterized protein</fullName>
    </submittedName>
</protein>
<evidence type="ECO:0000313" key="2">
    <source>
        <dbReference type="EMBL" id="GAX48808.1"/>
    </source>
</evidence>
<comment type="caution">
    <text evidence="2">The sequence shown here is derived from an EMBL/GenBank/DDBJ whole genome shotgun (WGS) entry which is preliminary data.</text>
</comment>
<dbReference type="EMBL" id="BDQI01000001">
    <property type="protein sequence ID" value="GAX48808.1"/>
    <property type="molecule type" value="Genomic_DNA"/>
</dbReference>
<evidence type="ECO:0000313" key="3">
    <source>
        <dbReference type="Proteomes" id="UP000217446"/>
    </source>
</evidence>
<dbReference type="Proteomes" id="UP000217446">
    <property type="component" value="Unassembled WGS sequence"/>
</dbReference>
<sequence>MTIAVPAPAAGHTSGRTSGRTTEPTVTVVRLKHTGHVVAALTRTGTAPPPVAGHLAGGALPLAVPDATGLVLVPADLLTAEELGAPPGLLTTPWHWYVDTGDPQAAAPATARLAEVSGDIPTVDHDAGSLRITSPDDANAPVLLLVHPPAQWGTGTAAHITIAAHLDGTGTAVLGDGAVGQNDHALVFVRGRPVSVYLTGLLG</sequence>
<organism evidence="2 3">
    <name type="scientific">Streptomyces olivochromogenes</name>
    <dbReference type="NCBI Taxonomy" id="1963"/>
    <lineage>
        <taxon>Bacteria</taxon>
        <taxon>Bacillati</taxon>
        <taxon>Actinomycetota</taxon>
        <taxon>Actinomycetes</taxon>
        <taxon>Kitasatosporales</taxon>
        <taxon>Streptomycetaceae</taxon>
        <taxon>Streptomyces</taxon>
    </lineage>
</organism>
<name>A0A250V3P4_STROL</name>
<evidence type="ECO:0000256" key="1">
    <source>
        <dbReference type="SAM" id="MobiDB-lite"/>
    </source>
</evidence>
<feature type="compositionally biased region" description="Low complexity" evidence="1">
    <location>
        <begin position="13"/>
        <end position="22"/>
    </location>
</feature>
<dbReference type="RefSeq" id="WP_067361860.1">
    <property type="nucleotide sequence ID" value="NZ_BDQI01000001.1"/>
</dbReference>
<dbReference type="AlphaFoldDB" id="A0A250V3P4"/>
<proteinExistence type="predicted"/>
<accession>A0A250V3P4</accession>
<gene>
    <name evidence="2" type="ORF">SO3561_00290</name>
</gene>
<feature type="region of interest" description="Disordered" evidence="1">
    <location>
        <begin position="1"/>
        <end position="23"/>
    </location>
</feature>